<protein>
    <submittedName>
        <fullName evidence="2">Uncharacterized protein</fullName>
    </submittedName>
</protein>
<feature type="transmembrane region" description="Helical" evidence="1">
    <location>
        <begin position="94"/>
        <end position="111"/>
    </location>
</feature>
<accession>C0QUV6</accession>
<dbReference type="AlphaFoldDB" id="C0QUV6"/>
<dbReference type="Proteomes" id="UP000001366">
    <property type="component" value="Plasmid unnamed"/>
</dbReference>
<keyword evidence="1" id="KW-1133">Transmembrane helix</keyword>
<feature type="transmembrane region" description="Helical" evidence="1">
    <location>
        <begin position="7"/>
        <end position="24"/>
    </location>
</feature>
<keyword evidence="1" id="KW-0472">Membrane</keyword>
<dbReference type="RefSeq" id="WP_012675156.1">
    <property type="nucleotide sequence ID" value="NC_012439.1"/>
</dbReference>
<organism evidence="2 3">
    <name type="scientific">Persephonella marina (strain DSM 14350 / EX-H1)</name>
    <dbReference type="NCBI Taxonomy" id="123214"/>
    <lineage>
        <taxon>Bacteria</taxon>
        <taxon>Pseudomonadati</taxon>
        <taxon>Aquificota</taxon>
        <taxon>Aquificia</taxon>
        <taxon>Aquificales</taxon>
        <taxon>Hydrogenothermaceae</taxon>
        <taxon>Persephonella</taxon>
    </lineage>
</organism>
<feature type="transmembrane region" description="Helical" evidence="1">
    <location>
        <begin position="70"/>
        <end position="88"/>
    </location>
</feature>
<dbReference type="KEGG" id="pmx:PERMA_A0027"/>
<proteinExistence type="predicted"/>
<dbReference type="eggNOG" id="ENOG5033Z90">
    <property type="taxonomic scope" value="Bacteria"/>
</dbReference>
<reference evidence="2 3" key="1">
    <citation type="journal article" date="2009" name="J. Bacteriol.">
        <title>Complete and draft genome sequences of six members of the Aquificales.</title>
        <authorList>
            <person name="Reysenbach A.L."/>
            <person name="Hamamura N."/>
            <person name="Podar M."/>
            <person name="Griffiths E."/>
            <person name="Ferreira S."/>
            <person name="Hochstein R."/>
            <person name="Heidelberg J."/>
            <person name="Johnson J."/>
            <person name="Mead D."/>
            <person name="Pohorille A."/>
            <person name="Sarmiento M."/>
            <person name="Schweighofer K."/>
            <person name="Seshadri R."/>
            <person name="Voytek M.A."/>
        </authorList>
    </citation>
    <scope>NUCLEOTIDE SEQUENCE [LARGE SCALE GENOMIC DNA]</scope>
    <source>
        <strain evidence="3">DSM 14350 / EX-H1</strain>
        <plasmid evidence="3">pPERMA01</plasmid>
    </source>
</reference>
<dbReference type="HOGENOM" id="CLU_1119343_0_0_0"/>
<dbReference type="PaxDb" id="123214-PERMA_A0027"/>
<geneLocation type="plasmid" evidence="3">
    <name>pPERMA01</name>
</geneLocation>
<sequence length="248" mass="27167">MKFRQLVLGFVLLYLSILGLYAGLTSDQKSYFVIGSSVFLGFLAIAYLVADLKNYSKYTKGGVLRVSEGLGRGLIAVIGIALGIFIFIKGSGFPAFTAFVLLFTLSIAYVFTTPEPGIYKNGKYLGKVIKGNIKVSNNISLGESKALKTIGAMSILKNGEELAKIALTAEGMMELKPEKLKEIFPEIRGNIETFGSKSVFKIGDFTVEYDFAKGYTSSYYDEDKNTTLDDCTLSPNYTFCAGNIHKHH</sequence>
<gene>
    <name evidence="2" type="ordered locus">PERMA_A0027</name>
</gene>
<dbReference type="EMBL" id="CP001231">
    <property type="protein sequence ID" value="ACO04968.1"/>
    <property type="molecule type" value="Genomic_DNA"/>
</dbReference>
<name>C0QUV6_PERMH</name>
<feature type="transmembrane region" description="Helical" evidence="1">
    <location>
        <begin position="30"/>
        <end position="50"/>
    </location>
</feature>
<evidence type="ECO:0000256" key="1">
    <source>
        <dbReference type="SAM" id="Phobius"/>
    </source>
</evidence>
<evidence type="ECO:0000313" key="2">
    <source>
        <dbReference type="EMBL" id="ACO04968.1"/>
    </source>
</evidence>
<evidence type="ECO:0000313" key="3">
    <source>
        <dbReference type="Proteomes" id="UP000001366"/>
    </source>
</evidence>
<keyword evidence="1" id="KW-0812">Transmembrane</keyword>
<dbReference type="OrthoDB" id="880708at2"/>
<keyword evidence="3" id="KW-1185">Reference proteome</keyword>
<keyword evidence="2" id="KW-0614">Plasmid</keyword>